<proteinExistence type="predicted"/>
<accession>A0A5C3F0M8</accession>
<organism evidence="2 3">
    <name type="scientific">Pseudozyma flocculosa</name>
    <dbReference type="NCBI Taxonomy" id="84751"/>
    <lineage>
        <taxon>Eukaryota</taxon>
        <taxon>Fungi</taxon>
        <taxon>Dikarya</taxon>
        <taxon>Basidiomycota</taxon>
        <taxon>Ustilaginomycotina</taxon>
        <taxon>Ustilaginomycetes</taxon>
        <taxon>Ustilaginales</taxon>
        <taxon>Ustilaginaceae</taxon>
        <taxon>Pseudozyma</taxon>
    </lineage>
</organism>
<evidence type="ECO:0000313" key="3">
    <source>
        <dbReference type="Proteomes" id="UP000323386"/>
    </source>
</evidence>
<gene>
    <name evidence="2" type="ORF">PSFLO_02471</name>
</gene>
<evidence type="ECO:0000313" key="2">
    <source>
        <dbReference type="EMBL" id="SPO36999.1"/>
    </source>
</evidence>
<name>A0A5C3F0M8_9BASI</name>
<protein>
    <submittedName>
        <fullName evidence="2">Uncharacterized protein</fullName>
    </submittedName>
</protein>
<sequence length="290" mass="31588">MATATVMASTTELTTWACRLARVSRGVTPRRRNRDRDRGGNDERRLAWQHFDQPDLSCTVRLATVDEGPRLPPSEHLTSSVAQQRLSHGQASGRRSRELRITVSFSVSDPSASLLQASGIASSIVLEEVDVVALTHAAAREGRHGPVLSVVRRADLVGLRYLDLHDRTKWRRCQLMFADASDTGIFLSMIQSDSYIVELQPQTSTAGVIEAEENAAQQSLHSAPQGEVGSTPSAMRVSSPVLATSHVATAANDPEADLTIEAWLQRACQLLVQDGESLELALQMLAEGMR</sequence>
<evidence type="ECO:0000256" key="1">
    <source>
        <dbReference type="SAM" id="MobiDB-lite"/>
    </source>
</evidence>
<dbReference type="Proteomes" id="UP000323386">
    <property type="component" value="Unassembled WGS sequence"/>
</dbReference>
<reference evidence="2 3" key="1">
    <citation type="submission" date="2018-03" db="EMBL/GenBank/DDBJ databases">
        <authorList>
            <person name="Guldener U."/>
        </authorList>
    </citation>
    <scope>NUCLEOTIDE SEQUENCE [LARGE SCALE GENOMIC DNA]</scope>
    <source>
        <strain evidence="2 3">DAOM196992</strain>
    </source>
</reference>
<dbReference type="AlphaFoldDB" id="A0A5C3F0M8"/>
<feature type="region of interest" description="Disordered" evidence="1">
    <location>
        <begin position="67"/>
        <end position="94"/>
    </location>
</feature>
<dbReference type="EMBL" id="OOIP01000005">
    <property type="protein sequence ID" value="SPO36999.1"/>
    <property type="molecule type" value="Genomic_DNA"/>
</dbReference>
<keyword evidence="3" id="KW-1185">Reference proteome</keyword>
<feature type="compositionally biased region" description="Polar residues" evidence="1">
    <location>
        <begin position="76"/>
        <end position="90"/>
    </location>
</feature>